<dbReference type="PROSITE" id="PS50012">
    <property type="entry name" value="RCC1_3"/>
    <property type="match status" value="2"/>
</dbReference>
<keyword evidence="2" id="KW-0677">Repeat</keyword>
<dbReference type="EMBL" id="KE651167">
    <property type="protein sequence ID" value="EEB09799.1"/>
    <property type="molecule type" value="Genomic_DNA"/>
</dbReference>
<name>B6K8E5_SCHJY</name>
<dbReference type="InterPro" id="IPR051553">
    <property type="entry name" value="Ran_GTPase-activating"/>
</dbReference>
<reference evidence="5 7" key="1">
    <citation type="journal article" date="2011" name="Science">
        <title>Comparative functional genomics of the fission yeasts.</title>
        <authorList>
            <person name="Rhind N."/>
            <person name="Chen Z."/>
            <person name="Yassour M."/>
            <person name="Thompson D.A."/>
            <person name="Haas B.J."/>
            <person name="Habib N."/>
            <person name="Wapinski I."/>
            <person name="Roy S."/>
            <person name="Lin M.F."/>
            <person name="Heiman D.I."/>
            <person name="Young S.K."/>
            <person name="Furuya K."/>
            <person name="Guo Y."/>
            <person name="Pidoux A."/>
            <person name="Chen H.M."/>
            <person name="Robbertse B."/>
            <person name="Goldberg J.M."/>
            <person name="Aoki K."/>
            <person name="Bayne E.H."/>
            <person name="Berlin A.M."/>
            <person name="Desjardins C.A."/>
            <person name="Dobbs E."/>
            <person name="Dukaj L."/>
            <person name="Fan L."/>
            <person name="FitzGerald M.G."/>
            <person name="French C."/>
            <person name="Gujja S."/>
            <person name="Hansen K."/>
            <person name="Keifenheim D."/>
            <person name="Levin J.Z."/>
            <person name="Mosher R.A."/>
            <person name="Mueller C.A."/>
            <person name="Pfiffner J."/>
            <person name="Priest M."/>
            <person name="Russ C."/>
            <person name="Smialowska A."/>
            <person name="Swoboda P."/>
            <person name="Sykes S.M."/>
            <person name="Vaughn M."/>
            <person name="Vengrova S."/>
            <person name="Yoder R."/>
            <person name="Zeng Q."/>
            <person name="Allshire R."/>
            <person name="Baulcombe D."/>
            <person name="Birren B.W."/>
            <person name="Brown W."/>
            <person name="Ekwall K."/>
            <person name="Kellis M."/>
            <person name="Leatherwood J."/>
            <person name="Levin H."/>
            <person name="Margalit H."/>
            <person name="Martienssen R."/>
            <person name="Nieduszynski C.A."/>
            <person name="Spatafora J.W."/>
            <person name="Friedman N."/>
            <person name="Dalgaard J.Z."/>
            <person name="Baumann P."/>
            <person name="Niki H."/>
            <person name="Regev A."/>
            <person name="Nusbaum C."/>
        </authorList>
    </citation>
    <scope>NUCLEOTIDE SEQUENCE [LARGE SCALE GENOMIC DNA]</scope>
    <source>
        <strain evidence="7">yFS275 / FY16936</strain>
    </source>
</reference>
<dbReference type="PROSITE" id="PS00626">
    <property type="entry name" value="RCC1_2"/>
    <property type="match status" value="1"/>
</dbReference>
<dbReference type="InterPro" id="IPR058923">
    <property type="entry name" value="RCC1-like_dom"/>
</dbReference>
<evidence type="ECO:0000256" key="3">
    <source>
        <dbReference type="PROSITE-ProRule" id="PRU00235"/>
    </source>
</evidence>
<evidence type="ECO:0000256" key="2">
    <source>
        <dbReference type="ARBA" id="ARBA00022737"/>
    </source>
</evidence>
<proteinExistence type="predicted"/>
<dbReference type="PANTHER" id="PTHR45982:SF5">
    <property type="entry name" value="RCC DOMAIN-CONTAINING PROTEIN ATS1"/>
    <property type="match status" value="1"/>
</dbReference>
<dbReference type="PRINTS" id="PR00633">
    <property type="entry name" value="RCCNDNSATION"/>
</dbReference>
<evidence type="ECO:0000313" key="6">
    <source>
        <dbReference type="JaponicusDB" id="SJAG_05023"/>
    </source>
</evidence>
<dbReference type="OMA" id="GWGNCRK"/>
<dbReference type="InterPro" id="IPR009091">
    <property type="entry name" value="RCC1/BLIP-II"/>
</dbReference>
<feature type="domain" description="RCC1-like" evidence="4">
    <location>
        <begin position="2"/>
        <end position="339"/>
    </location>
</feature>
<dbReference type="Proteomes" id="UP000001744">
    <property type="component" value="Unassembled WGS sequence"/>
</dbReference>
<dbReference type="AlphaFoldDB" id="B6K8E5"/>
<dbReference type="GO" id="GO:0005737">
    <property type="term" value="C:cytoplasm"/>
    <property type="evidence" value="ECO:0000318"/>
    <property type="project" value="GO_Central"/>
</dbReference>
<dbReference type="VEuPathDB" id="FungiDB:SJAG_05023"/>
<evidence type="ECO:0000313" key="7">
    <source>
        <dbReference type="Proteomes" id="UP000001744"/>
    </source>
</evidence>
<evidence type="ECO:0000256" key="1">
    <source>
        <dbReference type="ARBA" id="ARBA00022658"/>
    </source>
</evidence>
<sequence length="355" mass="38103">MLYSFGSNGNFQLGLNHHEDVAVPTKVGFAGTVKAIACGGNHTLLLDKQNKVWATGLNSSLQCGQPFWHKKKAVDHVIGFQPILTSICCSLISAGWEFTLVVDLSQKMLFTCGVGPHGELGLGVKGPKSFSQVPIPLETGEIIISMAAGLKHWVCVTSAGRLYGCGDGRKGQLSSKVINTVSQPVLIGVFPGAKKVVCGVQFTGILFNSGELKILGNTKWRITDEYAAWVANEDNRQLQIVDVSSNWSTLTLLTDKGNCLAFGRGDRAQKAHSRLEQPVHQVSGGSEHNIVLLETRQAIVYGWNEHGNAGLQHRKDVYTAVPLKLDAPVTLVAAGYATSWIVTESASTDNNSPAV</sequence>
<dbReference type="eggNOG" id="KOG1426">
    <property type="taxonomic scope" value="Eukaryota"/>
</dbReference>
<dbReference type="Pfam" id="PF25390">
    <property type="entry name" value="WD40_RLD"/>
    <property type="match status" value="1"/>
</dbReference>
<dbReference type="STRING" id="402676.B6K8E5"/>
<dbReference type="OrthoDB" id="5370059at2759"/>
<evidence type="ECO:0000259" key="4">
    <source>
        <dbReference type="Pfam" id="PF25390"/>
    </source>
</evidence>
<organism evidence="5 7">
    <name type="scientific">Schizosaccharomyces japonicus (strain yFS275 / FY16936)</name>
    <name type="common">Fission yeast</name>
    <dbReference type="NCBI Taxonomy" id="402676"/>
    <lineage>
        <taxon>Eukaryota</taxon>
        <taxon>Fungi</taxon>
        <taxon>Dikarya</taxon>
        <taxon>Ascomycota</taxon>
        <taxon>Taphrinomycotina</taxon>
        <taxon>Schizosaccharomycetes</taxon>
        <taxon>Schizosaccharomycetales</taxon>
        <taxon>Schizosaccharomycetaceae</taxon>
        <taxon>Schizosaccharomyces</taxon>
    </lineage>
</organism>
<dbReference type="GeneID" id="7047504"/>
<dbReference type="HOGENOM" id="CLU_005210_0_0_1"/>
<evidence type="ECO:0000313" key="5">
    <source>
        <dbReference type="EMBL" id="EEB09799.1"/>
    </source>
</evidence>
<dbReference type="PANTHER" id="PTHR45982">
    <property type="entry name" value="REGULATOR OF CHROMOSOME CONDENSATION"/>
    <property type="match status" value="1"/>
</dbReference>
<feature type="repeat" description="RCC1" evidence="3">
    <location>
        <begin position="107"/>
        <end position="159"/>
    </location>
</feature>
<dbReference type="SUPFAM" id="SSF50985">
    <property type="entry name" value="RCC1/BLIP-II"/>
    <property type="match status" value="1"/>
</dbReference>
<keyword evidence="1" id="KW-0344">Guanine-nucleotide releasing factor</keyword>
<gene>
    <name evidence="6" type="primary">ats1</name>
    <name evidence="5" type="ORF">SJAG_05023</name>
</gene>
<protein>
    <submittedName>
        <fullName evidence="5">RCC domain-containing protein Ats1</fullName>
    </submittedName>
</protein>
<dbReference type="Gene3D" id="2.130.10.30">
    <property type="entry name" value="Regulator of chromosome condensation 1/beta-lactamase-inhibitor protein II"/>
    <property type="match status" value="2"/>
</dbReference>
<dbReference type="RefSeq" id="XP_002176092.1">
    <property type="nucleotide sequence ID" value="XM_002176056.2"/>
</dbReference>
<dbReference type="InterPro" id="IPR000408">
    <property type="entry name" value="Reg_chr_condens"/>
</dbReference>
<feature type="repeat" description="RCC1" evidence="3">
    <location>
        <begin position="1"/>
        <end position="49"/>
    </location>
</feature>
<keyword evidence="7" id="KW-1185">Reference proteome</keyword>
<accession>B6K8E5</accession>
<dbReference type="JaponicusDB" id="SJAG_05023">
    <property type="gene designation" value="ats1"/>
</dbReference>